<feature type="domain" description="Protein kinase" evidence="6">
    <location>
        <begin position="1"/>
        <end position="201"/>
    </location>
</feature>
<keyword evidence="1" id="KW-0808">Transferase</keyword>
<proteinExistence type="inferred from homology"/>
<evidence type="ECO:0000256" key="1">
    <source>
        <dbReference type="ARBA" id="ARBA00022679"/>
    </source>
</evidence>
<dbReference type="SUPFAM" id="SSF56112">
    <property type="entry name" value="Protein kinase-like (PK-like)"/>
    <property type="match status" value="1"/>
</dbReference>
<reference evidence="7" key="1">
    <citation type="submission" date="2023-10" db="EMBL/GenBank/DDBJ databases">
        <title>Genome assembly of Pristionchus species.</title>
        <authorList>
            <person name="Yoshida K."/>
            <person name="Sommer R.J."/>
        </authorList>
    </citation>
    <scope>NUCLEOTIDE SEQUENCE</scope>
    <source>
        <strain evidence="7">RS5133</strain>
    </source>
</reference>
<dbReference type="PROSITE" id="PS00108">
    <property type="entry name" value="PROTEIN_KINASE_ST"/>
    <property type="match status" value="1"/>
</dbReference>
<dbReference type="GO" id="GO:0004694">
    <property type="term" value="F:eukaryotic translation initiation factor 2alpha kinase activity"/>
    <property type="evidence" value="ECO:0007669"/>
    <property type="project" value="TreeGrafter"/>
</dbReference>
<organism evidence="7 8">
    <name type="scientific">Pristionchus fissidentatus</name>
    <dbReference type="NCBI Taxonomy" id="1538716"/>
    <lineage>
        <taxon>Eukaryota</taxon>
        <taxon>Metazoa</taxon>
        <taxon>Ecdysozoa</taxon>
        <taxon>Nematoda</taxon>
        <taxon>Chromadorea</taxon>
        <taxon>Rhabditida</taxon>
        <taxon>Rhabditina</taxon>
        <taxon>Diplogasteromorpha</taxon>
        <taxon>Diplogasteroidea</taxon>
        <taxon>Neodiplogasteridae</taxon>
        <taxon>Pristionchus</taxon>
    </lineage>
</organism>
<protein>
    <recommendedName>
        <fullName evidence="6">Protein kinase domain-containing protein</fullName>
    </recommendedName>
</protein>
<dbReference type="SMART" id="SM00220">
    <property type="entry name" value="S_TKc"/>
    <property type="match status" value="1"/>
</dbReference>
<evidence type="ECO:0000313" key="7">
    <source>
        <dbReference type="EMBL" id="GMT25941.1"/>
    </source>
</evidence>
<evidence type="ECO:0000256" key="2">
    <source>
        <dbReference type="ARBA" id="ARBA00022741"/>
    </source>
</evidence>
<dbReference type="Pfam" id="PF00069">
    <property type="entry name" value="Pkinase"/>
    <property type="match status" value="1"/>
</dbReference>
<keyword evidence="2" id="KW-0547">Nucleotide-binding</keyword>
<dbReference type="PANTHER" id="PTHR11042">
    <property type="entry name" value="EUKARYOTIC TRANSLATION INITIATION FACTOR 2-ALPHA KINASE EIF2-ALPHA KINASE -RELATED"/>
    <property type="match status" value="1"/>
</dbReference>
<evidence type="ECO:0000259" key="6">
    <source>
        <dbReference type="PROSITE" id="PS50011"/>
    </source>
</evidence>
<dbReference type="EMBL" id="BTSY01000004">
    <property type="protein sequence ID" value="GMT25941.1"/>
    <property type="molecule type" value="Genomic_DNA"/>
</dbReference>
<dbReference type="GO" id="GO:0005524">
    <property type="term" value="F:ATP binding"/>
    <property type="evidence" value="ECO:0007669"/>
    <property type="project" value="UniProtKB-KW"/>
</dbReference>
<dbReference type="AlphaFoldDB" id="A0AAV5W584"/>
<name>A0AAV5W584_9BILA</name>
<keyword evidence="3" id="KW-0418">Kinase</keyword>
<dbReference type="Gene3D" id="1.10.510.10">
    <property type="entry name" value="Transferase(Phosphotransferase) domain 1"/>
    <property type="match status" value="1"/>
</dbReference>
<dbReference type="PROSITE" id="PS50011">
    <property type="entry name" value="PROTEIN_KINASE_DOM"/>
    <property type="match status" value="1"/>
</dbReference>
<accession>A0AAV5W584</accession>
<dbReference type="GO" id="GO:0005634">
    <property type="term" value="C:nucleus"/>
    <property type="evidence" value="ECO:0007669"/>
    <property type="project" value="TreeGrafter"/>
</dbReference>
<evidence type="ECO:0000256" key="5">
    <source>
        <dbReference type="ARBA" id="ARBA00037982"/>
    </source>
</evidence>
<comment type="similarity">
    <text evidence="5">Belongs to the protein kinase superfamily. Ser/Thr protein kinase family. GCN2 subfamily.</text>
</comment>
<keyword evidence="4" id="KW-0067">ATP-binding</keyword>
<dbReference type="GO" id="GO:0005737">
    <property type="term" value="C:cytoplasm"/>
    <property type="evidence" value="ECO:0007669"/>
    <property type="project" value="TreeGrafter"/>
</dbReference>
<dbReference type="InterPro" id="IPR050339">
    <property type="entry name" value="CC_SR_Kinase"/>
</dbReference>
<evidence type="ECO:0000313" key="8">
    <source>
        <dbReference type="Proteomes" id="UP001432322"/>
    </source>
</evidence>
<dbReference type="InterPro" id="IPR008271">
    <property type="entry name" value="Ser/Thr_kinase_AS"/>
</dbReference>
<dbReference type="PANTHER" id="PTHR11042:SF91">
    <property type="entry name" value="EUKARYOTIC TRANSLATION INITIATION FACTOR 2-ALPHA KINASE"/>
    <property type="match status" value="1"/>
</dbReference>
<comment type="caution">
    <text evidence="7">The sequence shown here is derived from an EMBL/GenBank/DDBJ whole genome shotgun (WGS) entry which is preliminary data.</text>
</comment>
<keyword evidence="8" id="KW-1185">Reference proteome</keyword>
<gene>
    <name evidence="7" type="ORF">PFISCL1PPCAC_17238</name>
</gene>
<sequence length="201" mass="23634">MLERLPTVNGQFPCYDTCAFLYIQMQLCTHSPRGWLRDNQILPREPRRIDSIFKQIVEGVAYIHGRGVIHRDLKPDNILFDQAGKIRVCDMGIASGFKKLEGHEMTETRTAISTPLYSAPEQNYWRYNSKVDIFSIGLILAELSVRMTVEERKKIFDNYRRGIPNDDLIFDYEESRDLICYLTKFDSKERLTCQEIFEFFE</sequence>
<evidence type="ECO:0000256" key="3">
    <source>
        <dbReference type="ARBA" id="ARBA00022777"/>
    </source>
</evidence>
<dbReference type="Proteomes" id="UP001432322">
    <property type="component" value="Unassembled WGS sequence"/>
</dbReference>
<dbReference type="InterPro" id="IPR011009">
    <property type="entry name" value="Kinase-like_dom_sf"/>
</dbReference>
<dbReference type="InterPro" id="IPR000719">
    <property type="entry name" value="Prot_kinase_dom"/>
</dbReference>
<evidence type="ECO:0000256" key="4">
    <source>
        <dbReference type="ARBA" id="ARBA00022840"/>
    </source>
</evidence>